<evidence type="ECO:0000313" key="2">
    <source>
        <dbReference type="Proteomes" id="UP000226712"/>
    </source>
</evidence>
<protein>
    <submittedName>
        <fullName evidence="1">Uncharacterized protein</fullName>
    </submittedName>
</protein>
<sequence>MHAKRNVRTRGKGYFAREKTALAQVRRQQFIARTGELILAQTGRKRISIGFLESLPRTRKEIEAELRNRSKTKVTETKRQIVTEKHGEELLEILTIVRKANLAAISRAEKALEIPPKRRTQQKQRAINAKLKSNPKIKDMCSKLLEIIKNEPDYPSEKIRRNDMGLLELLIKGISANRFIGSEEATKKAINTRLEKAKGSQEKNIQIKRADAYKRTLETLGNRQQLTPRDLARLYTDLLESGQIASERKAGVTDTGNRIAKTEIEFRRTTSEFIDWKNESSWTSRDFKKVALKAELRGFTLPPSIAKHLPPRKNKK</sequence>
<dbReference type="EMBL" id="NZBD01000016">
    <property type="protein sequence ID" value="MAG18408.1"/>
    <property type="molecule type" value="Genomic_DNA"/>
</dbReference>
<reference evidence="2" key="1">
    <citation type="submission" date="2017-09" db="EMBL/GenBank/DDBJ databases">
        <title>The Reconstruction of 2,631 Draft Metagenome-Assembled Genomes from the Global Oceans.</title>
        <authorList>
            <person name="Tully B.J."/>
            <person name="Graham E.D."/>
            <person name="Heidelberg J.F."/>
        </authorList>
    </citation>
    <scope>NUCLEOTIDE SEQUENCE [LARGE SCALE GENOMIC DNA]</scope>
</reference>
<proteinExistence type="predicted"/>
<name>A0A2D6LQM8_9ARCH</name>
<organism evidence="1 2">
    <name type="scientific">Candidatus Iainarchaeum sp</name>
    <dbReference type="NCBI Taxonomy" id="3101447"/>
    <lineage>
        <taxon>Archaea</taxon>
        <taxon>Candidatus Iainarchaeota</taxon>
        <taxon>Candidatus Iainarchaeia</taxon>
        <taxon>Candidatus Iainarchaeales</taxon>
        <taxon>Candidatus Iainarchaeaceae</taxon>
        <taxon>Candidatus Iainarchaeum</taxon>
    </lineage>
</organism>
<dbReference type="Proteomes" id="UP000226712">
    <property type="component" value="Unassembled WGS sequence"/>
</dbReference>
<accession>A0A2D6LQM8</accession>
<gene>
    <name evidence="1" type="ORF">CL944_02960</name>
</gene>
<evidence type="ECO:0000313" key="1">
    <source>
        <dbReference type="EMBL" id="MAG18408.1"/>
    </source>
</evidence>
<comment type="caution">
    <text evidence="1">The sequence shown here is derived from an EMBL/GenBank/DDBJ whole genome shotgun (WGS) entry which is preliminary data.</text>
</comment>
<dbReference type="AlphaFoldDB" id="A0A2D6LQM8"/>